<evidence type="ECO:0008006" key="4">
    <source>
        <dbReference type="Google" id="ProtNLM"/>
    </source>
</evidence>
<feature type="transmembrane region" description="Helical" evidence="1">
    <location>
        <begin position="117"/>
        <end position="142"/>
    </location>
</feature>
<keyword evidence="1" id="KW-1133">Transmembrane helix</keyword>
<evidence type="ECO:0000313" key="3">
    <source>
        <dbReference type="Proteomes" id="UP000014411"/>
    </source>
</evidence>
<keyword evidence="3" id="KW-1185">Reference proteome</keyword>
<dbReference type="Proteomes" id="UP000014411">
    <property type="component" value="Unassembled WGS sequence"/>
</dbReference>
<gene>
    <name evidence="2" type="ORF">RGCCGE502_21980</name>
</gene>
<sequence>MTEGQPEPDALTGNTMMIALIILANKPFYPIYVWLFVGSGFVLSLVTLASLPLFAAVAFLAKRSDIWGRAALPILGTLDTTLISLLFGKGSGTMLFFAPWMMLASLSFRAGETRMQYCIVVLVLVAFACTWRLVGGAAFAWTGAQIETLLNINALSVACLMTLIGLRYVPRG</sequence>
<accession>S3HSG7</accession>
<feature type="transmembrane region" description="Helical" evidence="1">
    <location>
        <begin position="31"/>
        <end position="59"/>
    </location>
</feature>
<name>S3HSG7_9HYPH</name>
<keyword evidence="1" id="KW-0472">Membrane</keyword>
<evidence type="ECO:0000256" key="1">
    <source>
        <dbReference type="SAM" id="Phobius"/>
    </source>
</evidence>
<keyword evidence="1" id="KW-0812">Transmembrane</keyword>
<dbReference type="eggNOG" id="ENOG50334XQ">
    <property type="taxonomic scope" value="Bacteria"/>
</dbReference>
<feature type="transmembrane region" description="Helical" evidence="1">
    <location>
        <begin position="148"/>
        <end position="169"/>
    </location>
</feature>
<organism evidence="2 3">
    <name type="scientific">Rhizobium grahamii CCGE 502</name>
    <dbReference type="NCBI Taxonomy" id="990285"/>
    <lineage>
        <taxon>Bacteria</taxon>
        <taxon>Pseudomonadati</taxon>
        <taxon>Pseudomonadota</taxon>
        <taxon>Alphaproteobacteria</taxon>
        <taxon>Hyphomicrobiales</taxon>
        <taxon>Rhizobiaceae</taxon>
        <taxon>Rhizobium/Agrobacterium group</taxon>
        <taxon>Rhizobium</taxon>
    </lineage>
</organism>
<dbReference type="RefSeq" id="WP_016556351.1">
    <property type="nucleotide sequence ID" value="NZ_AEYE02000028.1"/>
</dbReference>
<dbReference type="EMBL" id="AEYE02000028">
    <property type="protein sequence ID" value="EPE96151.1"/>
    <property type="molecule type" value="Genomic_DNA"/>
</dbReference>
<comment type="caution">
    <text evidence="2">The sequence shown here is derived from an EMBL/GenBank/DDBJ whole genome shotgun (WGS) entry which is preliminary data.</text>
</comment>
<reference evidence="2 3" key="1">
    <citation type="journal article" date="2012" name="J. Bacteriol.">
        <title>Genome sequence of Rhizobium grahamii CCGE502, a broad-host-range symbiont with low nodulation competitiveness in Phaseolus vulgaris.</title>
        <authorList>
            <person name="Althabegoiti M.J."/>
            <person name="Lozano L."/>
            <person name="Torres-Tejerizo G."/>
            <person name="Ormeno-Orrillo E."/>
            <person name="Rogel M.A."/>
            <person name="Gonzalez V."/>
            <person name="Martinez-Romero E."/>
        </authorList>
    </citation>
    <scope>NUCLEOTIDE SEQUENCE [LARGE SCALE GENOMIC DNA]</scope>
    <source>
        <strain evidence="2 3">CCGE 502</strain>
    </source>
</reference>
<dbReference type="HOGENOM" id="CLU_108350_0_0_5"/>
<dbReference type="STRING" id="990285.RGCCGE502_21980"/>
<proteinExistence type="predicted"/>
<protein>
    <recommendedName>
        <fullName evidence="4">Transmembrane protein</fullName>
    </recommendedName>
</protein>
<dbReference type="AlphaFoldDB" id="S3HSG7"/>
<evidence type="ECO:0000313" key="2">
    <source>
        <dbReference type="EMBL" id="EPE96151.1"/>
    </source>
</evidence>
<feature type="transmembrane region" description="Helical" evidence="1">
    <location>
        <begin position="93"/>
        <end position="110"/>
    </location>
</feature>